<dbReference type="PANTHER" id="PTHR30514:SF1">
    <property type="entry name" value="HTH-TYPE TRANSCRIPTIONAL REGULATOR HEXR-RELATED"/>
    <property type="match status" value="1"/>
</dbReference>
<feature type="domain" description="SIS" evidence="5">
    <location>
        <begin position="144"/>
        <end position="284"/>
    </location>
</feature>
<evidence type="ECO:0000256" key="3">
    <source>
        <dbReference type="ARBA" id="ARBA00023163"/>
    </source>
</evidence>
<dbReference type="CDD" id="cd05013">
    <property type="entry name" value="SIS_RpiR"/>
    <property type="match status" value="1"/>
</dbReference>
<keyword evidence="3" id="KW-0804">Transcription</keyword>
<dbReference type="Pfam" id="PF01418">
    <property type="entry name" value="HTH_6"/>
    <property type="match status" value="1"/>
</dbReference>
<dbReference type="InterPro" id="IPR009057">
    <property type="entry name" value="Homeodomain-like_sf"/>
</dbReference>
<dbReference type="GO" id="GO:0003677">
    <property type="term" value="F:DNA binding"/>
    <property type="evidence" value="ECO:0007669"/>
    <property type="project" value="UniProtKB-KW"/>
</dbReference>
<dbReference type="GO" id="GO:1901135">
    <property type="term" value="P:carbohydrate derivative metabolic process"/>
    <property type="evidence" value="ECO:0007669"/>
    <property type="project" value="InterPro"/>
</dbReference>
<evidence type="ECO:0000256" key="2">
    <source>
        <dbReference type="ARBA" id="ARBA00023125"/>
    </source>
</evidence>
<evidence type="ECO:0000313" key="7">
    <source>
        <dbReference type="Proteomes" id="UP000297348"/>
    </source>
</evidence>
<organism evidence="6 7">
    <name type="scientific">Levilactobacillus suantsaiihabitans</name>
    <dbReference type="NCBI Taxonomy" id="2487722"/>
    <lineage>
        <taxon>Bacteria</taxon>
        <taxon>Bacillati</taxon>
        <taxon>Bacillota</taxon>
        <taxon>Bacilli</taxon>
        <taxon>Lactobacillales</taxon>
        <taxon>Lactobacillaceae</taxon>
        <taxon>Levilactobacillus</taxon>
    </lineage>
</organism>
<gene>
    <name evidence="6" type="ORF">EGT51_07845</name>
</gene>
<dbReference type="InterPro" id="IPR047640">
    <property type="entry name" value="RpiR-like"/>
</dbReference>
<dbReference type="InterPro" id="IPR000281">
    <property type="entry name" value="HTH_RpiR"/>
</dbReference>
<dbReference type="InterPro" id="IPR035472">
    <property type="entry name" value="RpiR-like_SIS"/>
</dbReference>
<dbReference type="Gene3D" id="1.10.10.10">
    <property type="entry name" value="Winged helix-like DNA-binding domain superfamily/Winged helix DNA-binding domain"/>
    <property type="match status" value="1"/>
</dbReference>
<dbReference type="Pfam" id="PF01380">
    <property type="entry name" value="SIS"/>
    <property type="match status" value="1"/>
</dbReference>
<evidence type="ECO:0000259" key="5">
    <source>
        <dbReference type="PROSITE" id="PS51464"/>
    </source>
</evidence>
<dbReference type="EMBL" id="RKLX01000011">
    <property type="protein sequence ID" value="TGD18554.1"/>
    <property type="molecule type" value="Genomic_DNA"/>
</dbReference>
<dbReference type="InterPro" id="IPR001347">
    <property type="entry name" value="SIS_dom"/>
</dbReference>
<dbReference type="RefSeq" id="WP_135368146.1">
    <property type="nucleotide sequence ID" value="NZ_RKLX01000011.1"/>
</dbReference>
<proteinExistence type="predicted"/>
<evidence type="ECO:0000313" key="6">
    <source>
        <dbReference type="EMBL" id="TGD18554.1"/>
    </source>
</evidence>
<dbReference type="OrthoDB" id="3684496at2"/>
<dbReference type="AlphaFoldDB" id="A0A4Z0J959"/>
<evidence type="ECO:0000259" key="4">
    <source>
        <dbReference type="PROSITE" id="PS51071"/>
    </source>
</evidence>
<dbReference type="InterPro" id="IPR046348">
    <property type="entry name" value="SIS_dom_sf"/>
</dbReference>
<protein>
    <submittedName>
        <fullName evidence="6">MurR/RpiR family transcriptional regulator</fullName>
    </submittedName>
</protein>
<name>A0A4Z0J959_9LACO</name>
<dbReference type="SUPFAM" id="SSF46689">
    <property type="entry name" value="Homeodomain-like"/>
    <property type="match status" value="1"/>
</dbReference>
<sequence>MFTKSEITQQKAARKGAATIARSTIGKIRGTYDQLSRTEKKVAQLALDNPGVVSEMTIKELSSATGVSTATISRFVKRMDYANYREFTMALAHMAIEDAPQVSSFPELDEGDSLSTIANKTFRYTIHSLEATNEALSEHELARAVLKLIHAKSVTFFGLGGSSIAALDGYHKFLRTSLNVAFYPDYDIQLMQAAKLGQDDCAIIISHSGRNHETLNIADELNKNGVTIIAITSYSGSPLAQAADVSFLSLTDEVNYRSEGMYSLISQLAILDSLFMMTVLRISSRTDQTLTKVRDVIEQTRHER</sequence>
<dbReference type="SUPFAM" id="SSF53697">
    <property type="entry name" value="SIS domain"/>
    <property type="match status" value="1"/>
</dbReference>
<comment type="caution">
    <text evidence="6">The sequence shown here is derived from an EMBL/GenBank/DDBJ whole genome shotgun (WGS) entry which is preliminary data.</text>
</comment>
<keyword evidence="1" id="KW-0805">Transcription regulation</keyword>
<dbReference type="PROSITE" id="PS51464">
    <property type="entry name" value="SIS"/>
    <property type="match status" value="1"/>
</dbReference>
<dbReference type="GO" id="GO:0097367">
    <property type="term" value="F:carbohydrate derivative binding"/>
    <property type="evidence" value="ECO:0007669"/>
    <property type="project" value="InterPro"/>
</dbReference>
<dbReference type="PANTHER" id="PTHR30514">
    <property type="entry name" value="GLUCOKINASE"/>
    <property type="match status" value="1"/>
</dbReference>
<dbReference type="Gene3D" id="3.40.50.10490">
    <property type="entry name" value="Glucose-6-phosphate isomerase like protein, domain 1"/>
    <property type="match status" value="1"/>
</dbReference>
<feature type="domain" description="HTH rpiR-type" evidence="4">
    <location>
        <begin position="22"/>
        <end position="98"/>
    </location>
</feature>
<keyword evidence="7" id="KW-1185">Reference proteome</keyword>
<keyword evidence="2" id="KW-0238">DNA-binding</keyword>
<dbReference type="InterPro" id="IPR036388">
    <property type="entry name" value="WH-like_DNA-bd_sf"/>
</dbReference>
<dbReference type="GO" id="GO:0003700">
    <property type="term" value="F:DNA-binding transcription factor activity"/>
    <property type="evidence" value="ECO:0007669"/>
    <property type="project" value="InterPro"/>
</dbReference>
<evidence type="ECO:0000256" key="1">
    <source>
        <dbReference type="ARBA" id="ARBA00023015"/>
    </source>
</evidence>
<dbReference type="PROSITE" id="PS51071">
    <property type="entry name" value="HTH_RPIR"/>
    <property type="match status" value="1"/>
</dbReference>
<dbReference type="Proteomes" id="UP000297348">
    <property type="component" value="Unassembled WGS sequence"/>
</dbReference>
<accession>A0A4Z0J959</accession>
<reference evidence="6 7" key="1">
    <citation type="submission" date="2018-10" db="EMBL/GenBank/DDBJ databases">
        <title>Lactobacillus sp. R7 and Lactobacillus sp. R19 isolated from fermented mustard green product of Taiwan.</title>
        <authorList>
            <person name="Lin S.-T."/>
        </authorList>
    </citation>
    <scope>NUCLEOTIDE SEQUENCE [LARGE SCALE GENOMIC DNA]</scope>
    <source>
        <strain evidence="6 7">BCRC 81129</strain>
    </source>
</reference>